<feature type="transmembrane region" description="Helical" evidence="2">
    <location>
        <begin position="100"/>
        <end position="121"/>
    </location>
</feature>
<feature type="domain" description="GGDEF" evidence="4">
    <location>
        <begin position="464"/>
        <end position="600"/>
    </location>
</feature>
<sequence length="892" mass="96709">MLERHRSLSRQAYPDVPRPPVRAEADPARTRVFTRFSLGVLLGGIVISASTSAWLPFRYTPELLLIGPLLAMGFLLAEQLTIDVDVKRVGWTISFTEIPLIVGLLTAPFEVVLAANLLAGLGAQVGRRAASHVLYNAGVLCLEIAVPFAVATGVNTGLAGVAPMWFGAAAGTLTSTLISCGCALTALHVLGGGMRLGPGVRLGVRTFAVGLLNTSLGLAGYEVAVKTEWGWALVALLGTGAVAVYRTYSGLLREQRDLETLGDVSLGVARSGQAAARGPSGTDVSEGDDSVGEWVPVAERIREQLDATRVVLRLCLDPRGEVSTLVAGKPLPESATGEGASLLRECPILQLPGSHVRSYRTLDAPEDIRDALRRRGAHESLVVPLRGANQMLGAVEAHDRVSRWRGFGRADVRLLHTLASHLATAMDNRRLLARLRHDAYHDPLTGLLNRAGFREMAREGLHAGTVVVLRVDLELLTTVSEALGYTWEDRLVVAAGRRMRETLGADVPLARLEAHSFAVLLREYSGQQAHELAEHLRSVIAEPYPVDRLVVEASGVAGYVSSASAEHDDTDVDVDTLLQRADVAVRAARNGEDGVRGYVASMGQIFLRRFQLVTQFRQALDAGQIEVHYQPKVALPERRVVGAEALVRWSHPEYGRLSPDEFIPVVEATGMVDALTTFVMERVLVRVRAWLARGLRLSGAVNLSVRNLADESFPDRVAEALARHGIPPGLLTFELTESSVMADPERCLPVLRRLRALGVHLAVDDFGTGYSSLAYLRQLPVDEVKIDKSFVLGMGTDLGDMAVVRSIVELGHSLELKVVAEGVEDDAARDELVRMGCDTAQGYLISRPLSENRFEVWLQARTVRKSRPGQEAEEHVADSVEEILALQHQDQV</sequence>
<dbReference type="InterPro" id="IPR000160">
    <property type="entry name" value="GGDEF_dom"/>
</dbReference>
<dbReference type="RefSeq" id="WP_114451074.1">
    <property type="nucleotide sequence ID" value="NZ_QPJC01000001.1"/>
</dbReference>
<feature type="transmembrane region" description="Helical" evidence="2">
    <location>
        <begin position="164"/>
        <end position="190"/>
    </location>
</feature>
<dbReference type="PANTHER" id="PTHR33121:SF70">
    <property type="entry name" value="SIGNALING PROTEIN YKOW"/>
    <property type="match status" value="1"/>
</dbReference>
<dbReference type="SMART" id="SM00267">
    <property type="entry name" value="GGDEF"/>
    <property type="match status" value="1"/>
</dbReference>
<dbReference type="EMBL" id="QPJC01000001">
    <property type="protein sequence ID" value="RCW46809.1"/>
    <property type="molecule type" value="Genomic_DNA"/>
</dbReference>
<dbReference type="CDD" id="cd01948">
    <property type="entry name" value="EAL"/>
    <property type="match status" value="1"/>
</dbReference>
<dbReference type="PANTHER" id="PTHR33121">
    <property type="entry name" value="CYCLIC DI-GMP PHOSPHODIESTERASE PDEF"/>
    <property type="match status" value="1"/>
</dbReference>
<dbReference type="Gene3D" id="3.20.20.450">
    <property type="entry name" value="EAL domain"/>
    <property type="match status" value="1"/>
</dbReference>
<feature type="transmembrane region" description="Helical" evidence="2">
    <location>
        <begin position="36"/>
        <end position="56"/>
    </location>
</feature>
<gene>
    <name evidence="5" type="ORF">DFQ14_101148</name>
</gene>
<feature type="region of interest" description="Disordered" evidence="1">
    <location>
        <begin position="1"/>
        <end position="22"/>
    </location>
</feature>
<keyword evidence="6" id="KW-1185">Reference proteome</keyword>
<evidence type="ECO:0000259" key="4">
    <source>
        <dbReference type="PROSITE" id="PS50887"/>
    </source>
</evidence>
<evidence type="ECO:0000256" key="2">
    <source>
        <dbReference type="SAM" id="Phobius"/>
    </source>
</evidence>
<dbReference type="Pfam" id="PF00563">
    <property type="entry name" value="EAL"/>
    <property type="match status" value="1"/>
</dbReference>
<dbReference type="SMART" id="SM00052">
    <property type="entry name" value="EAL"/>
    <property type="match status" value="1"/>
</dbReference>
<feature type="transmembrane region" description="Helical" evidence="2">
    <location>
        <begin position="229"/>
        <end position="248"/>
    </location>
</feature>
<dbReference type="InterPro" id="IPR043128">
    <property type="entry name" value="Rev_trsase/Diguanyl_cyclase"/>
</dbReference>
<keyword evidence="2" id="KW-1133">Transmembrane helix</keyword>
<dbReference type="InterPro" id="IPR035919">
    <property type="entry name" value="EAL_sf"/>
</dbReference>
<proteinExistence type="predicted"/>
<evidence type="ECO:0000256" key="1">
    <source>
        <dbReference type="SAM" id="MobiDB-lite"/>
    </source>
</evidence>
<dbReference type="SUPFAM" id="SSF55073">
    <property type="entry name" value="Nucleotide cyclase"/>
    <property type="match status" value="1"/>
</dbReference>
<dbReference type="InterPro" id="IPR050706">
    <property type="entry name" value="Cyclic-di-GMP_PDE-like"/>
</dbReference>
<evidence type="ECO:0000313" key="6">
    <source>
        <dbReference type="Proteomes" id="UP000253495"/>
    </source>
</evidence>
<dbReference type="InterPro" id="IPR029016">
    <property type="entry name" value="GAF-like_dom_sf"/>
</dbReference>
<dbReference type="Pfam" id="PF01590">
    <property type="entry name" value="GAF"/>
    <property type="match status" value="1"/>
</dbReference>
<dbReference type="AlphaFoldDB" id="A0A368VZF3"/>
<dbReference type="Gene3D" id="3.30.450.40">
    <property type="match status" value="1"/>
</dbReference>
<dbReference type="Proteomes" id="UP000253495">
    <property type="component" value="Unassembled WGS sequence"/>
</dbReference>
<keyword evidence="2" id="KW-0812">Transmembrane</keyword>
<comment type="caution">
    <text evidence="5">The sequence shown here is derived from an EMBL/GenBank/DDBJ whole genome shotgun (WGS) entry which is preliminary data.</text>
</comment>
<dbReference type="Gene3D" id="3.30.70.270">
    <property type="match status" value="1"/>
</dbReference>
<protein>
    <submittedName>
        <fullName evidence="5">Diguanylate cyclase/phosphodiesterase</fullName>
    </submittedName>
</protein>
<feature type="domain" description="EAL" evidence="3">
    <location>
        <begin position="609"/>
        <end position="862"/>
    </location>
</feature>
<dbReference type="SUPFAM" id="SSF55781">
    <property type="entry name" value="GAF domain-like"/>
    <property type="match status" value="1"/>
</dbReference>
<feature type="transmembrane region" description="Helical" evidence="2">
    <location>
        <begin position="133"/>
        <end position="152"/>
    </location>
</feature>
<dbReference type="GO" id="GO:0071111">
    <property type="term" value="F:cyclic-guanylate-specific phosphodiesterase activity"/>
    <property type="evidence" value="ECO:0007669"/>
    <property type="project" value="InterPro"/>
</dbReference>
<organism evidence="5 6">
    <name type="scientific">Halopolyspora algeriensis</name>
    <dbReference type="NCBI Taxonomy" id="1500506"/>
    <lineage>
        <taxon>Bacteria</taxon>
        <taxon>Bacillati</taxon>
        <taxon>Actinomycetota</taxon>
        <taxon>Actinomycetes</taxon>
        <taxon>Actinomycetes incertae sedis</taxon>
        <taxon>Halopolyspora</taxon>
    </lineage>
</organism>
<evidence type="ECO:0000259" key="3">
    <source>
        <dbReference type="PROSITE" id="PS50883"/>
    </source>
</evidence>
<dbReference type="InterPro" id="IPR001633">
    <property type="entry name" value="EAL_dom"/>
</dbReference>
<name>A0A368VZF3_9ACTN</name>
<dbReference type="InterPro" id="IPR003018">
    <property type="entry name" value="GAF"/>
</dbReference>
<reference evidence="5 6" key="1">
    <citation type="submission" date="2018-07" db="EMBL/GenBank/DDBJ databases">
        <title>Genomic Encyclopedia of Type Strains, Phase III (KMG-III): the genomes of soil and plant-associated and newly described type strains.</title>
        <authorList>
            <person name="Whitman W."/>
        </authorList>
    </citation>
    <scope>NUCLEOTIDE SEQUENCE [LARGE SCALE GENOMIC DNA]</scope>
    <source>
        <strain evidence="5 6">CECT 8575</strain>
    </source>
</reference>
<keyword evidence="2" id="KW-0472">Membrane</keyword>
<dbReference type="SMART" id="SM00065">
    <property type="entry name" value="GAF"/>
    <property type="match status" value="1"/>
</dbReference>
<accession>A0A368VZF3</accession>
<dbReference type="InterPro" id="IPR029787">
    <property type="entry name" value="Nucleotide_cyclase"/>
</dbReference>
<dbReference type="PROSITE" id="PS50887">
    <property type="entry name" value="GGDEF"/>
    <property type="match status" value="1"/>
</dbReference>
<evidence type="ECO:0000313" key="5">
    <source>
        <dbReference type="EMBL" id="RCW46809.1"/>
    </source>
</evidence>
<dbReference type="Pfam" id="PF00990">
    <property type="entry name" value="GGDEF"/>
    <property type="match status" value="1"/>
</dbReference>
<dbReference type="PROSITE" id="PS50883">
    <property type="entry name" value="EAL"/>
    <property type="match status" value="1"/>
</dbReference>
<dbReference type="SUPFAM" id="SSF141868">
    <property type="entry name" value="EAL domain-like"/>
    <property type="match status" value="1"/>
</dbReference>